<reference evidence="2" key="2">
    <citation type="journal article" date="2024" name="Plant">
        <title>Genomic evolution and insights into agronomic trait innovations of Sesamum species.</title>
        <authorList>
            <person name="Miao H."/>
            <person name="Wang L."/>
            <person name="Qu L."/>
            <person name="Liu H."/>
            <person name="Sun Y."/>
            <person name="Le M."/>
            <person name="Wang Q."/>
            <person name="Wei S."/>
            <person name="Zheng Y."/>
            <person name="Lin W."/>
            <person name="Duan Y."/>
            <person name="Cao H."/>
            <person name="Xiong S."/>
            <person name="Wang X."/>
            <person name="Wei L."/>
            <person name="Li C."/>
            <person name="Ma Q."/>
            <person name="Ju M."/>
            <person name="Zhao R."/>
            <person name="Li G."/>
            <person name="Mu C."/>
            <person name="Tian Q."/>
            <person name="Mei H."/>
            <person name="Zhang T."/>
            <person name="Gao T."/>
            <person name="Zhang H."/>
        </authorList>
    </citation>
    <scope>NUCLEOTIDE SEQUENCE</scope>
    <source>
        <strain evidence="2">KEN1</strain>
    </source>
</reference>
<dbReference type="Pfam" id="PF17919">
    <property type="entry name" value="RT_RNaseH_2"/>
    <property type="match status" value="1"/>
</dbReference>
<dbReference type="Gene3D" id="3.30.70.270">
    <property type="match status" value="1"/>
</dbReference>
<dbReference type="PANTHER" id="PTHR48475:SF2">
    <property type="entry name" value="RIBONUCLEASE H"/>
    <property type="match status" value="1"/>
</dbReference>
<name>A0AAW2WCX9_9LAMI</name>
<dbReference type="InterPro" id="IPR043502">
    <property type="entry name" value="DNA/RNA_pol_sf"/>
</dbReference>
<accession>A0AAW2WCX9</accession>
<evidence type="ECO:0000313" key="2">
    <source>
        <dbReference type="EMBL" id="KAL0439169.1"/>
    </source>
</evidence>
<dbReference type="AlphaFoldDB" id="A0AAW2WCX9"/>
<dbReference type="InterPro" id="IPR041577">
    <property type="entry name" value="RT_RNaseH_2"/>
</dbReference>
<comment type="caution">
    <text evidence="2">The sequence shown here is derived from an EMBL/GenBank/DDBJ whole genome shotgun (WGS) entry which is preliminary data.</text>
</comment>
<sequence>MKPPVNLNEVQRLAGRITTLSRFISRSAECNLPFFKALRKTKNFVWDEECQHAFHDLKTYLAELPLLTKPTPGKLLYLYLAVGQQAIISVLIKEEEEHQKPIYYVSKVLHGAEQRYPEIETNWRNPLLDYLAKRILPAGEMEAACLKTRQPTLLYWMEGRNILQEIHEGTCGSHVGDMALANNTLPAGYFWPTLSKDAINWAKRC</sequence>
<dbReference type="EMBL" id="JACGWN010000008">
    <property type="protein sequence ID" value="KAL0439169.1"/>
    <property type="molecule type" value="Genomic_DNA"/>
</dbReference>
<feature type="domain" description="Reverse transcriptase/retrotransposon-derived protein RNase H-like" evidence="1">
    <location>
        <begin position="46"/>
        <end position="121"/>
    </location>
</feature>
<gene>
    <name evidence="2" type="ORF">Slati_2399900</name>
</gene>
<organism evidence="2">
    <name type="scientific">Sesamum latifolium</name>
    <dbReference type="NCBI Taxonomy" id="2727402"/>
    <lineage>
        <taxon>Eukaryota</taxon>
        <taxon>Viridiplantae</taxon>
        <taxon>Streptophyta</taxon>
        <taxon>Embryophyta</taxon>
        <taxon>Tracheophyta</taxon>
        <taxon>Spermatophyta</taxon>
        <taxon>Magnoliopsida</taxon>
        <taxon>eudicotyledons</taxon>
        <taxon>Gunneridae</taxon>
        <taxon>Pentapetalae</taxon>
        <taxon>asterids</taxon>
        <taxon>lamiids</taxon>
        <taxon>Lamiales</taxon>
        <taxon>Pedaliaceae</taxon>
        <taxon>Sesamum</taxon>
    </lineage>
</organism>
<dbReference type="SUPFAM" id="SSF56672">
    <property type="entry name" value="DNA/RNA polymerases"/>
    <property type="match status" value="1"/>
</dbReference>
<dbReference type="PANTHER" id="PTHR48475">
    <property type="entry name" value="RIBONUCLEASE H"/>
    <property type="match status" value="1"/>
</dbReference>
<protein>
    <recommendedName>
        <fullName evidence="1">Reverse transcriptase/retrotransposon-derived protein RNase H-like domain-containing protein</fullName>
    </recommendedName>
</protein>
<reference evidence="2" key="1">
    <citation type="submission" date="2020-06" db="EMBL/GenBank/DDBJ databases">
        <authorList>
            <person name="Li T."/>
            <person name="Hu X."/>
            <person name="Zhang T."/>
            <person name="Song X."/>
            <person name="Zhang H."/>
            <person name="Dai N."/>
            <person name="Sheng W."/>
            <person name="Hou X."/>
            <person name="Wei L."/>
        </authorList>
    </citation>
    <scope>NUCLEOTIDE SEQUENCE</scope>
    <source>
        <strain evidence="2">KEN1</strain>
        <tissue evidence="2">Leaf</tissue>
    </source>
</reference>
<evidence type="ECO:0000259" key="1">
    <source>
        <dbReference type="Pfam" id="PF17919"/>
    </source>
</evidence>
<dbReference type="InterPro" id="IPR043128">
    <property type="entry name" value="Rev_trsase/Diguanyl_cyclase"/>
</dbReference>
<proteinExistence type="predicted"/>